<feature type="compositionally biased region" description="Basic and acidic residues" evidence="2">
    <location>
        <begin position="25"/>
        <end position="42"/>
    </location>
</feature>
<protein>
    <submittedName>
        <fullName evidence="3">Uncharacterized protein</fullName>
    </submittedName>
</protein>
<keyword evidence="4" id="KW-1185">Reference proteome</keyword>
<evidence type="ECO:0000256" key="2">
    <source>
        <dbReference type="SAM" id="MobiDB-lite"/>
    </source>
</evidence>
<feature type="compositionally biased region" description="Basic and acidic residues" evidence="2">
    <location>
        <begin position="303"/>
        <end position="318"/>
    </location>
</feature>
<name>A0A388K5Z0_CHABU</name>
<reference evidence="3 4" key="1">
    <citation type="journal article" date="2018" name="Cell">
        <title>The Chara Genome: Secondary Complexity and Implications for Plant Terrestrialization.</title>
        <authorList>
            <person name="Nishiyama T."/>
            <person name="Sakayama H."/>
            <person name="Vries J.D."/>
            <person name="Buschmann H."/>
            <person name="Saint-Marcoux D."/>
            <person name="Ullrich K.K."/>
            <person name="Haas F.B."/>
            <person name="Vanderstraeten L."/>
            <person name="Becker D."/>
            <person name="Lang D."/>
            <person name="Vosolsobe S."/>
            <person name="Rombauts S."/>
            <person name="Wilhelmsson P.K.I."/>
            <person name="Janitza P."/>
            <person name="Kern R."/>
            <person name="Heyl A."/>
            <person name="Rumpler F."/>
            <person name="Villalobos L.I.A.C."/>
            <person name="Clay J.M."/>
            <person name="Skokan R."/>
            <person name="Toyoda A."/>
            <person name="Suzuki Y."/>
            <person name="Kagoshima H."/>
            <person name="Schijlen E."/>
            <person name="Tajeshwar N."/>
            <person name="Catarino B."/>
            <person name="Hetherington A.J."/>
            <person name="Saltykova A."/>
            <person name="Bonnot C."/>
            <person name="Breuninger H."/>
            <person name="Symeonidi A."/>
            <person name="Radhakrishnan G.V."/>
            <person name="Van Nieuwerburgh F."/>
            <person name="Deforce D."/>
            <person name="Chang C."/>
            <person name="Karol K.G."/>
            <person name="Hedrich R."/>
            <person name="Ulvskov P."/>
            <person name="Glockner G."/>
            <person name="Delwiche C.F."/>
            <person name="Petrasek J."/>
            <person name="Van de Peer Y."/>
            <person name="Friml J."/>
            <person name="Beilby M."/>
            <person name="Dolan L."/>
            <person name="Kohara Y."/>
            <person name="Sugano S."/>
            <person name="Fujiyama A."/>
            <person name="Delaux P.-M."/>
            <person name="Quint M."/>
            <person name="TheiBen G."/>
            <person name="Hagemann M."/>
            <person name="Harholt J."/>
            <person name="Dunand C."/>
            <person name="Zachgo S."/>
            <person name="Langdale J."/>
            <person name="Maumus F."/>
            <person name="Straeten D.V.D."/>
            <person name="Gould S.B."/>
            <person name="Rensing S.A."/>
        </authorList>
    </citation>
    <scope>NUCLEOTIDE SEQUENCE [LARGE SCALE GENOMIC DNA]</scope>
    <source>
        <strain evidence="3 4">S276</strain>
    </source>
</reference>
<dbReference type="EMBL" id="BFEA01000062">
    <property type="protein sequence ID" value="GBG65465.1"/>
    <property type="molecule type" value="Genomic_DNA"/>
</dbReference>
<dbReference type="AlphaFoldDB" id="A0A388K5Z0"/>
<evidence type="ECO:0000313" key="4">
    <source>
        <dbReference type="Proteomes" id="UP000265515"/>
    </source>
</evidence>
<feature type="region of interest" description="Disordered" evidence="2">
    <location>
        <begin position="25"/>
        <end position="61"/>
    </location>
</feature>
<keyword evidence="1" id="KW-0175">Coiled coil</keyword>
<dbReference type="Gramene" id="GBG65465">
    <property type="protein sequence ID" value="GBG65465"/>
    <property type="gene ID" value="CBR_g51059"/>
</dbReference>
<dbReference type="Proteomes" id="UP000265515">
    <property type="component" value="Unassembled WGS sequence"/>
</dbReference>
<proteinExistence type="predicted"/>
<evidence type="ECO:0000256" key="1">
    <source>
        <dbReference type="SAM" id="Coils"/>
    </source>
</evidence>
<feature type="region of interest" description="Disordered" evidence="2">
    <location>
        <begin position="303"/>
        <end position="339"/>
    </location>
</feature>
<accession>A0A388K5Z0</accession>
<organism evidence="3 4">
    <name type="scientific">Chara braunii</name>
    <name type="common">Braun's stonewort</name>
    <dbReference type="NCBI Taxonomy" id="69332"/>
    <lineage>
        <taxon>Eukaryota</taxon>
        <taxon>Viridiplantae</taxon>
        <taxon>Streptophyta</taxon>
        <taxon>Charophyceae</taxon>
        <taxon>Charales</taxon>
        <taxon>Characeae</taxon>
        <taxon>Chara</taxon>
    </lineage>
</organism>
<evidence type="ECO:0000313" key="3">
    <source>
        <dbReference type="EMBL" id="GBG65465.1"/>
    </source>
</evidence>
<comment type="caution">
    <text evidence="3">The sequence shown here is derived from an EMBL/GenBank/DDBJ whole genome shotgun (WGS) entry which is preliminary data.</text>
</comment>
<gene>
    <name evidence="3" type="ORF">CBR_g51059</name>
</gene>
<feature type="coiled-coil region" evidence="1">
    <location>
        <begin position="172"/>
        <end position="206"/>
    </location>
</feature>
<feature type="region of interest" description="Disordered" evidence="2">
    <location>
        <begin position="1"/>
        <end position="20"/>
    </location>
</feature>
<sequence length="365" mass="41410">MKIHQDVEIESKRVKKEEEERLKSELAEEQRKLQEKKEREAFHAGQPKASASTAVVEGRSSDRDLVEQLLPEQEELKKRLASVTISDQRVTTLEEELPIAHKSRDEALVAADTWKKEALRPGNKRGNVVLPTLVSQSSVRAHVTPLPVSPSGALRKATEDYRELIIRHQEEVEALKGLRARDLNDRREAEEEAERLREALKMSKEKGKMHATPRSEFRARLDDAADGSGKKTCVMLNKKVIEIPEEGDNRTNDRETFVKEMRKTLKLMKKDDIVSICLKEGIQYSTFEVLKEAITKLRTERVFGDGTNEGKGRGRPTDEDSEDVVATDSDNKGDVPMPALRRFVPGRGSSLESYSSLLHHSFYFL</sequence>